<dbReference type="InterPro" id="IPR005119">
    <property type="entry name" value="LysR_subst-bd"/>
</dbReference>
<organism evidence="6 7">
    <name type="scientific">Levilactobacillus bambusae</name>
    <dbReference type="NCBI Taxonomy" id="2024736"/>
    <lineage>
        <taxon>Bacteria</taxon>
        <taxon>Bacillati</taxon>
        <taxon>Bacillota</taxon>
        <taxon>Bacilli</taxon>
        <taxon>Lactobacillales</taxon>
        <taxon>Lactobacillaceae</taxon>
        <taxon>Levilactobacillus</taxon>
    </lineage>
</organism>
<dbReference type="AlphaFoldDB" id="A0A2V1MZK3"/>
<dbReference type="Pfam" id="PF00126">
    <property type="entry name" value="HTH_1"/>
    <property type="match status" value="1"/>
</dbReference>
<proteinExistence type="inferred from homology"/>
<sequence>MLDHRYHTFLTLARTGSYTQTADELFITQPAVTQQIKSLEKEVGFKLVTYRRPILEITPEGQKLAEFISKAEVQSQQLLDSLRVPVTNQTLVFSATMSTSEILVPELMMVLKKQGYQQIDCHVVNTQTALEEISSGTSQFALIEGNFDKQRFGYRLLRREPFVGVASSANPVVRNPDLGLTDLTAMTLLLREEGSGTRDIFRSIATAQNLSLPDFKQVITIADPTAIRELLLRDAGISFLYESVVKADLASGQLARLPMPNFKLAHDMDLVWLKGSPFESTLIQLIQDHMAVKE</sequence>
<keyword evidence="3" id="KW-0238">DNA-binding</keyword>
<evidence type="ECO:0000313" key="6">
    <source>
        <dbReference type="EMBL" id="PWG00193.1"/>
    </source>
</evidence>
<dbReference type="PANTHER" id="PTHR30126">
    <property type="entry name" value="HTH-TYPE TRANSCRIPTIONAL REGULATOR"/>
    <property type="match status" value="1"/>
</dbReference>
<dbReference type="Proteomes" id="UP000245080">
    <property type="component" value="Unassembled WGS sequence"/>
</dbReference>
<dbReference type="Gene3D" id="3.40.190.10">
    <property type="entry name" value="Periplasmic binding protein-like II"/>
    <property type="match status" value="2"/>
</dbReference>
<accession>A0A2V1MZK3</accession>
<dbReference type="Pfam" id="PF03466">
    <property type="entry name" value="LysR_substrate"/>
    <property type="match status" value="1"/>
</dbReference>
<dbReference type="OrthoDB" id="9785745at2"/>
<dbReference type="PRINTS" id="PR00039">
    <property type="entry name" value="HTHLYSR"/>
</dbReference>
<dbReference type="SUPFAM" id="SSF46785">
    <property type="entry name" value="Winged helix' DNA-binding domain"/>
    <property type="match status" value="1"/>
</dbReference>
<keyword evidence="2" id="KW-0805">Transcription regulation</keyword>
<comment type="caution">
    <text evidence="6">The sequence shown here is derived from an EMBL/GenBank/DDBJ whole genome shotgun (WGS) entry which is preliminary data.</text>
</comment>
<dbReference type="InterPro" id="IPR036390">
    <property type="entry name" value="WH_DNA-bd_sf"/>
</dbReference>
<evidence type="ECO:0000256" key="2">
    <source>
        <dbReference type="ARBA" id="ARBA00023015"/>
    </source>
</evidence>
<dbReference type="RefSeq" id="WP_109250140.1">
    <property type="nucleotide sequence ID" value="NZ_QCXQ01000002.1"/>
</dbReference>
<dbReference type="Gene3D" id="1.10.10.10">
    <property type="entry name" value="Winged helix-like DNA-binding domain superfamily/Winged helix DNA-binding domain"/>
    <property type="match status" value="1"/>
</dbReference>
<protein>
    <submittedName>
        <fullName evidence="6">LysR family transcriptional regulator</fullName>
    </submittedName>
</protein>
<evidence type="ECO:0000313" key="7">
    <source>
        <dbReference type="Proteomes" id="UP000245080"/>
    </source>
</evidence>
<dbReference type="GO" id="GO:0000976">
    <property type="term" value="F:transcription cis-regulatory region binding"/>
    <property type="evidence" value="ECO:0007669"/>
    <property type="project" value="TreeGrafter"/>
</dbReference>
<feature type="domain" description="HTH lysR-type" evidence="5">
    <location>
        <begin position="1"/>
        <end position="58"/>
    </location>
</feature>
<comment type="similarity">
    <text evidence="1">Belongs to the LysR transcriptional regulatory family.</text>
</comment>
<gene>
    <name evidence="6" type="ORF">DCM90_04470</name>
</gene>
<name>A0A2V1MZK3_9LACO</name>
<evidence type="ECO:0000256" key="3">
    <source>
        <dbReference type="ARBA" id="ARBA00023125"/>
    </source>
</evidence>
<evidence type="ECO:0000256" key="4">
    <source>
        <dbReference type="ARBA" id="ARBA00023163"/>
    </source>
</evidence>
<evidence type="ECO:0000256" key="1">
    <source>
        <dbReference type="ARBA" id="ARBA00009437"/>
    </source>
</evidence>
<dbReference type="SUPFAM" id="SSF53850">
    <property type="entry name" value="Periplasmic binding protein-like II"/>
    <property type="match status" value="1"/>
</dbReference>
<keyword evidence="4" id="KW-0804">Transcription</keyword>
<dbReference type="InterPro" id="IPR036388">
    <property type="entry name" value="WH-like_DNA-bd_sf"/>
</dbReference>
<dbReference type="GO" id="GO:0003700">
    <property type="term" value="F:DNA-binding transcription factor activity"/>
    <property type="evidence" value="ECO:0007669"/>
    <property type="project" value="InterPro"/>
</dbReference>
<dbReference type="InterPro" id="IPR000847">
    <property type="entry name" value="LysR_HTH_N"/>
</dbReference>
<dbReference type="PANTHER" id="PTHR30126:SF39">
    <property type="entry name" value="HTH-TYPE TRANSCRIPTIONAL REGULATOR CYSL"/>
    <property type="match status" value="1"/>
</dbReference>
<dbReference type="EMBL" id="QCXQ01000002">
    <property type="protein sequence ID" value="PWG00193.1"/>
    <property type="molecule type" value="Genomic_DNA"/>
</dbReference>
<reference evidence="6 7" key="1">
    <citation type="journal article" date="2018" name="Int. J. Syst. Evol. Microbiol.">
        <title>Lactobacillus bambusae sp. nov., isolated from a traditional fermented Ma-bamboo shoots of Taiwan.</title>
        <authorList>
            <person name="Wang L.-T."/>
        </authorList>
    </citation>
    <scope>NUCLEOTIDE SEQUENCE [LARGE SCALE GENOMIC DNA]</scope>
    <source>
        <strain evidence="6 7">BS-W1</strain>
    </source>
</reference>
<dbReference type="PROSITE" id="PS50931">
    <property type="entry name" value="HTH_LYSR"/>
    <property type="match status" value="1"/>
</dbReference>
<keyword evidence="7" id="KW-1185">Reference proteome</keyword>
<evidence type="ECO:0000259" key="5">
    <source>
        <dbReference type="PROSITE" id="PS50931"/>
    </source>
</evidence>